<dbReference type="InterPro" id="IPR013103">
    <property type="entry name" value="RVT_2"/>
</dbReference>
<protein>
    <submittedName>
        <fullName evidence="2">Copia protein</fullName>
    </submittedName>
</protein>
<evidence type="ECO:0000259" key="1">
    <source>
        <dbReference type="Pfam" id="PF07727"/>
    </source>
</evidence>
<sequence length="256" mass="29292">MAMAYEMSALISRGTWGLVEPPSNADVVACRWVFTLKFRADRTLNRYKARLVAKGFTQTYRVLEHGLINSVVFLVSLGFRDAMQIIQSLSKRQDQIWPRYFLGFEIAHSKHEVYLSQRKYACDLLQEAGKTKYRRLVGKLIYLTVTRSDISCAVGLVIARSSAEDEYRAIAHTTSEVLWLKNLLTELGFMYDDPIPMHCDNQAVIHIVSNPILHEKTKHIEVDCHFIREAIMSQKISTPFTPSEQRAYIFTKAVGA</sequence>
<gene>
    <name evidence="2" type="ORF">Sradi_3800300</name>
</gene>
<dbReference type="CDD" id="cd09272">
    <property type="entry name" value="RNase_HI_RT_Ty1"/>
    <property type="match status" value="1"/>
</dbReference>
<comment type="caution">
    <text evidence="2">The sequence shown here is derived from an EMBL/GenBank/DDBJ whole genome shotgun (WGS) entry which is preliminary data.</text>
</comment>
<feature type="domain" description="Reverse transcriptase Ty1/copia-type" evidence="1">
    <location>
        <begin position="15"/>
        <end position="59"/>
    </location>
</feature>
<dbReference type="PANTHER" id="PTHR11439:SF467">
    <property type="entry name" value="INTEGRASE CATALYTIC DOMAIN-CONTAINING PROTEIN"/>
    <property type="match status" value="1"/>
</dbReference>
<evidence type="ECO:0000313" key="2">
    <source>
        <dbReference type="EMBL" id="KAL0361158.1"/>
    </source>
</evidence>
<dbReference type="PANTHER" id="PTHR11439">
    <property type="entry name" value="GAG-POL-RELATED RETROTRANSPOSON"/>
    <property type="match status" value="1"/>
</dbReference>
<dbReference type="SUPFAM" id="SSF56672">
    <property type="entry name" value="DNA/RNA polymerases"/>
    <property type="match status" value="1"/>
</dbReference>
<accession>A0AAW2Q0A3</accession>
<dbReference type="AlphaFoldDB" id="A0AAW2Q0A3"/>
<proteinExistence type="predicted"/>
<dbReference type="Pfam" id="PF07727">
    <property type="entry name" value="RVT_2"/>
    <property type="match status" value="1"/>
</dbReference>
<name>A0AAW2Q0A3_SESRA</name>
<organism evidence="2">
    <name type="scientific">Sesamum radiatum</name>
    <name type="common">Black benniseed</name>
    <dbReference type="NCBI Taxonomy" id="300843"/>
    <lineage>
        <taxon>Eukaryota</taxon>
        <taxon>Viridiplantae</taxon>
        <taxon>Streptophyta</taxon>
        <taxon>Embryophyta</taxon>
        <taxon>Tracheophyta</taxon>
        <taxon>Spermatophyta</taxon>
        <taxon>Magnoliopsida</taxon>
        <taxon>eudicotyledons</taxon>
        <taxon>Gunneridae</taxon>
        <taxon>Pentapetalae</taxon>
        <taxon>asterids</taxon>
        <taxon>lamiids</taxon>
        <taxon>Lamiales</taxon>
        <taxon>Pedaliaceae</taxon>
        <taxon>Sesamum</taxon>
    </lineage>
</organism>
<reference evidence="2" key="1">
    <citation type="submission" date="2020-06" db="EMBL/GenBank/DDBJ databases">
        <authorList>
            <person name="Li T."/>
            <person name="Hu X."/>
            <person name="Zhang T."/>
            <person name="Song X."/>
            <person name="Zhang H."/>
            <person name="Dai N."/>
            <person name="Sheng W."/>
            <person name="Hou X."/>
            <person name="Wei L."/>
        </authorList>
    </citation>
    <scope>NUCLEOTIDE SEQUENCE</scope>
    <source>
        <strain evidence="2">G02</strain>
        <tissue evidence="2">Leaf</tissue>
    </source>
</reference>
<dbReference type="InterPro" id="IPR043502">
    <property type="entry name" value="DNA/RNA_pol_sf"/>
</dbReference>
<dbReference type="EMBL" id="JACGWJ010000016">
    <property type="protein sequence ID" value="KAL0361158.1"/>
    <property type="molecule type" value="Genomic_DNA"/>
</dbReference>
<reference evidence="2" key="2">
    <citation type="journal article" date="2024" name="Plant">
        <title>Genomic evolution and insights into agronomic trait innovations of Sesamum species.</title>
        <authorList>
            <person name="Miao H."/>
            <person name="Wang L."/>
            <person name="Qu L."/>
            <person name="Liu H."/>
            <person name="Sun Y."/>
            <person name="Le M."/>
            <person name="Wang Q."/>
            <person name="Wei S."/>
            <person name="Zheng Y."/>
            <person name="Lin W."/>
            <person name="Duan Y."/>
            <person name="Cao H."/>
            <person name="Xiong S."/>
            <person name="Wang X."/>
            <person name="Wei L."/>
            <person name="Li C."/>
            <person name="Ma Q."/>
            <person name="Ju M."/>
            <person name="Zhao R."/>
            <person name="Li G."/>
            <person name="Mu C."/>
            <person name="Tian Q."/>
            <person name="Mei H."/>
            <person name="Zhang T."/>
            <person name="Gao T."/>
            <person name="Zhang H."/>
        </authorList>
    </citation>
    <scope>NUCLEOTIDE SEQUENCE</scope>
    <source>
        <strain evidence="2">G02</strain>
    </source>
</reference>